<comment type="function">
    <text evidence="6">Catalyzes the conversion of 7,8-dihydroneopterin to 6-hydroxymethyl-7,8-dihydropterin.</text>
</comment>
<evidence type="ECO:0000313" key="8">
    <source>
        <dbReference type="EMBL" id="KOO42368.1"/>
    </source>
</evidence>
<evidence type="ECO:0000259" key="7">
    <source>
        <dbReference type="SMART" id="SM00905"/>
    </source>
</evidence>
<proteinExistence type="inferred from homology"/>
<dbReference type="PANTHER" id="PTHR42844:SF1">
    <property type="entry name" value="DIHYDRONEOPTERIN ALDOLASE 1-RELATED"/>
    <property type="match status" value="1"/>
</dbReference>
<dbReference type="Pfam" id="PF02152">
    <property type="entry name" value="FolB"/>
    <property type="match status" value="1"/>
</dbReference>
<comment type="catalytic activity">
    <reaction evidence="1 6">
        <text>7,8-dihydroneopterin = 6-hydroxymethyl-7,8-dihydropterin + glycolaldehyde</text>
        <dbReference type="Rhea" id="RHEA:10540"/>
        <dbReference type="ChEBI" id="CHEBI:17001"/>
        <dbReference type="ChEBI" id="CHEBI:17071"/>
        <dbReference type="ChEBI" id="CHEBI:44841"/>
        <dbReference type="EC" id="4.1.2.25"/>
    </reaction>
</comment>
<dbReference type="EMBL" id="LILC01000025">
    <property type="protein sequence ID" value="KOO42368.1"/>
    <property type="molecule type" value="Genomic_DNA"/>
</dbReference>
<comment type="pathway">
    <text evidence="2 6">Cofactor biosynthesis; tetrahydrofolate biosynthesis; 2-amino-4-hydroxy-6-hydroxymethyl-7,8-dihydropteridine diphosphate from 7,8-dihydroneopterin triphosphate: step 3/4.</text>
</comment>
<dbReference type="STRING" id="284581.AMD01_18265"/>
<accession>A0A0M0KVF0</accession>
<keyword evidence="4 6" id="KW-0289">Folate biosynthesis</keyword>
<evidence type="ECO:0000256" key="3">
    <source>
        <dbReference type="ARBA" id="ARBA00005708"/>
    </source>
</evidence>
<feature type="domain" description="Dihydroneopterin aldolase/epimerase" evidence="7">
    <location>
        <begin position="4"/>
        <end position="117"/>
    </location>
</feature>
<dbReference type="GO" id="GO:0046656">
    <property type="term" value="P:folic acid biosynthetic process"/>
    <property type="evidence" value="ECO:0007669"/>
    <property type="project" value="UniProtKB-UniRule"/>
</dbReference>
<dbReference type="GO" id="GO:0004150">
    <property type="term" value="F:dihydroneopterin aldolase activity"/>
    <property type="evidence" value="ECO:0007669"/>
    <property type="project" value="UniProtKB-UniRule"/>
</dbReference>
<sequence length="119" mass="13708">MDKIFVNQMQFYGYHGVLPEENKLGQRFNVDLMVELDLAEAGKNDNFQHTVSYADLYAVCRDVVENKRFKLVEAIAEEIAAQILVEYELIQACTVKVYKPDPPIQGYYNSVAVEIKRSR</sequence>
<dbReference type="Proteomes" id="UP000037558">
    <property type="component" value="Unassembled WGS sequence"/>
</dbReference>
<keyword evidence="5 6" id="KW-0456">Lyase</keyword>
<name>A0A0M0KVF0_9BACI</name>
<gene>
    <name evidence="8" type="ORF">AMD01_18265</name>
</gene>
<protein>
    <recommendedName>
        <fullName evidence="6">7,8-dihydroneopterin aldolase</fullName>
        <ecNumber evidence="6">4.1.2.25</ecNumber>
    </recommendedName>
</protein>
<dbReference type="UniPathway" id="UPA00077">
    <property type="reaction ID" value="UER00154"/>
</dbReference>
<dbReference type="PANTHER" id="PTHR42844">
    <property type="entry name" value="DIHYDRONEOPTERIN ALDOLASE 1-RELATED"/>
    <property type="match status" value="1"/>
</dbReference>
<dbReference type="AlphaFoldDB" id="A0A0M0KVF0"/>
<dbReference type="InterPro" id="IPR006156">
    <property type="entry name" value="Dihydroneopterin_aldolase"/>
</dbReference>
<evidence type="ECO:0000256" key="4">
    <source>
        <dbReference type="ARBA" id="ARBA00022909"/>
    </source>
</evidence>
<comment type="caution">
    <text evidence="8">The sequence shown here is derived from an EMBL/GenBank/DDBJ whole genome shotgun (WGS) entry which is preliminary data.</text>
</comment>
<dbReference type="SMART" id="SM00905">
    <property type="entry name" value="FolB"/>
    <property type="match status" value="1"/>
</dbReference>
<dbReference type="SUPFAM" id="SSF55620">
    <property type="entry name" value="Tetrahydrobiopterin biosynthesis enzymes-like"/>
    <property type="match status" value="1"/>
</dbReference>
<reference evidence="9" key="1">
    <citation type="submission" date="2015-08" db="EMBL/GenBank/DDBJ databases">
        <title>Fjat-14210 dsm16467.</title>
        <authorList>
            <person name="Liu B."/>
            <person name="Wang J."/>
            <person name="Zhu Y."/>
            <person name="Liu G."/>
            <person name="Chen Q."/>
            <person name="Chen Z."/>
            <person name="Lan J."/>
            <person name="Che J."/>
            <person name="Ge C."/>
            <person name="Shi H."/>
            <person name="Pan Z."/>
            <person name="Liu X."/>
        </authorList>
    </citation>
    <scope>NUCLEOTIDE SEQUENCE [LARGE SCALE GENOMIC DNA]</scope>
    <source>
        <strain evidence="9">DSM 16467</strain>
    </source>
</reference>
<organism evidence="8 9">
    <name type="scientific">Priestia koreensis</name>
    <dbReference type="NCBI Taxonomy" id="284581"/>
    <lineage>
        <taxon>Bacteria</taxon>
        <taxon>Bacillati</taxon>
        <taxon>Bacillota</taxon>
        <taxon>Bacilli</taxon>
        <taxon>Bacillales</taxon>
        <taxon>Bacillaceae</taxon>
        <taxon>Priestia</taxon>
    </lineage>
</organism>
<dbReference type="InterPro" id="IPR006157">
    <property type="entry name" value="FolB_dom"/>
</dbReference>
<dbReference type="CDD" id="cd00534">
    <property type="entry name" value="DHNA_DHNTPE"/>
    <property type="match status" value="1"/>
</dbReference>
<dbReference type="InterPro" id="IPR043133">
    <property type="entry name" value="GTP-CH-I_C/QueF"/>
</dbReference>
<dbReference type="RefSeq" id="WP_053402934.1">
    <property type="nucleotide sequence ID" value="NZ_JAUKEN010000008.1"/>
</dbReference>
<keyword evidence="9" id="KW-1185">Reference proteome</keyword>
<dbReference type="GO" id="GO:0046654">
    <property type="term" value="P:tetrahydrofolate biosynthetic process"/>
    <property type="evidence" value="ECO:0007669"/>
    <property type="project" value="UniProtKB-UniRule"/>
</dbReference>
<dbReference type="PATRIC" id="fig|284581.3.peg.1746"/>
<comment type="similarity">
    <text evidence="3 6">Belongs to the DHNA family.</text>
</comment>
<evidence type="ECO:0000256" key="6">
    <source>
        <dbReference type="RuleBase" id="RU362079"/>
    </source>
</evidence>
<evidence type="ECO:0000256" key="1">
    <source>
        <dbReference type="ARBA" id="ARBA00001353"/>
    </source>
</evidence>
<dbReference type="EC" id="4.1.2.25" evidence="6"/>
<dbReference type="NCBIfam" id="TIGR00526">
    <property type="entry name" value="folB_dom"/>
    <property type="match status" value="1"/>
</dbReference>
<dbReference type="OrthoDB" id="9803748at2"/>
<dbReference type="FunFam" id="3.30.1130.10:FF:000003">
    <property type="entry name" value="7,8-dihydroneopterin aldolase"/>
    <property type="match status" value="1"/>
</dbReference>
<evidence type="ECO:0000256" key="2">
    <source>
        <dbReference type="ARBA" id="ARBA00005013"/>
    </source>
</evidence>
<dbReference type="NCBIfam" id="TIGR00525">
    <property type="entry name" value="folB"/>
    <property type="match status" value="1"/>
</dbReference>
<dbReference type="Gene3D" id="3.30.1130.10">
    <property type="match status" value="1"/>
</dbReference>
<evidence type="ECO:0000256" key="5">
    <source>
        <dbReference type="ARBA" id="ARBA00023239"/>
    </source>
</evidence>
<dbReference type="GO" id="GO:0005737">
    <property type="term" value="C:cytoplasm"/>
    <property type="evidence" value="ECO:0007669"/>
    <property type="project" value="TreeGrafter"/>
</dbReference>
<evidence type="ECO:0000313" key="9">
    <source>
        <dbReference type="Proteomes" id="UP000037558"/>
    </source>
</evidence>